<keyword evidence="3" id="KW-1185">Reference proteome</keyword>
<comment type="caution">
    <text evidence="2">The sequence shown here is derived from an EMBL/GenBank/DDBJ whole genome shotgun (WGS) entry which is preliminary data.</text>
</comment>
<dbReference type="Proteomes" id="UP001155587">
    <property type="component" value="Unassembled WGS sequence"/>
</dbReference>
<dbReference type="AlphaFoldDB" id="A0A9X3CQS1"/>
<dbReference type="Gene3D" id="3.20.20.370">
    <property type="entry name" value="Glycoside hydrolase/deacetylase"/>
    <property type="match status" value="1"/>
</dbReference>
<dbReference type="RefSeq" id="WP_265675855.1">
    <property type="nucleotide sequence ID" value="NZ_JAKRRY010000020.1"/>
</dbReference>
<organism evidence="2 3">
    <name type="scientific">Vibrio qingdaonensis</name>
    <dbReference type="NCBI Taxonomy" id="2829491"/>
    <lineage>
        <taxon>Bacteria</taxon>
        <taxon>Pseudomonadati</taxon>
        <taxon>Pseudomonadota</taxon>
        <taxon>Gammaproteobacteria</taxon>
        <taxon>Vibrionales</taxon>
        <taxon>Vibrionaceae</taxon>
        <taxon>Vibrio</taxon>
    </lineage>
</organism>
<name>A0A9X3CQS1_9VIBR</name>
<dbReference type="GO" id="GO:0005975">
    <property type="term" value="P:carbohydrate metabolic process"/>
    <property type="evidence" value="ECO:0007669"/>
    <property type="project" value="InterPro"/>
</dbReference>
<protein>
    <submittedName>
        <fullName evidence="2">5-oxoprolinase subunit PxpA</fullName>
    </submittedName>
</protein>
<sequence>MIGLNGDVGESYGSWSLGKDEQLIPLLDKANIACGFHASDPETMSHTVQLCQHHHVSIGAHPGYDDKVGFGRRSITMSSDAITTSILYQVGALEGICQLHGSRVDYIKPHGAMYHDMMHSASTMQAIFTAAKALNLPVMLFANSHAEKTRQLAKHIGVSVLFEAFADRLYLDNGELAPRSQANAVFHSSEQILQQASHLLQTQTLITASGNKRRVIADTLCVHGDNEASIEVATAIRAIIHRAGQNNGE</sequence>
<evidence type="ECO:0000313" key="3">
    <source>
        <dbReference type="Proteomes" id="UP001155587"/>
    </source>
</evidence>
<dbReference type="SUPFAM" id="SSF88713">
    <property type="entry name" value="Glycoside hydrolase/deacetylase"/>
    <property type="match status" value="1"/>
</dbReference>
<gene>
    <name evidence="2" type="ORF">MD535_15105</name>
</gene>
<proteinExistence type="predicted"/>
<dbReference type="InterPro" id="IPR011330">
    <property type="entry name" value="Glyco_hydro/deAcase_b/a-brl"/>
</dbReference>
<keyword evidence="1" id="KW-0547">Nucleotide-binding</keyword>
<evidence type="ECO:0000313" key="2">
    <source>
        <dbReference type="EMBL" id="MCW8347334.1"/>
    </source>
</evidence>
<reference evidence="2" key="1">
    <citation type="submission" date="2022-02" db="EMBL/GenBank/DDBJ databases">
        <title>Vibrio sp. nov, a new bacterium isolated from seawater.</title>
        <authorList>
            <person name="Yuan Y."/>
        </authorList>
    </citation>
    <scope>NUCLEOTIDE SEQUENCE</scope>
    <source>
        <strain evidence="2">ZSDZ65</strain>
    </source>
</reference>
<dbReference type="EMBL" id="JAKRRY010000020">
    <property type="protein sequence ID" value="MCW8347334.1"/>
    <property type="molecule type" value="Genomic_DNA"/>
</dbReference>
<dbReference type="PANTHER" id="PTHR30292">
    <property type="entry name" value="UNCHARACTERIZED PROTEIN YBGL-RELATED"/>
    <property type="match status" value="1"/>
</dbReference>
<accession>A0A9X3CQS1</accession>
<dbReference type="GO" id="GO:0005524">
    <property type="term" value="F:ATP binding"/>
    <property type="evidence" value="ECO:0007669"/>
    <property type="project" value="UniProtKB-KW"/>
</dbReference>
<dbReference type="PANTHER" id="PTHR30292:SF0">
    <property type="entry name" value="5-OXOPROLINASE SUBUNIT A"/>
    <property type="match status" value="1"/>
</dbReference>
<dbReference type="NCBIfam" id="NF003816">
    <property type="entry name" value="PRK05406.1-5"/>
    <property type="match status" value="1"/>
</dbReference>
<dbReference type="Pfam" id="PF03746">
    <property type="entry name" value="LamB_YcsF"/>
    <property type="match status" value="1"/>
</dbReference>
<evidence type="ECO:0000256" key="1">
    <source>
        <dbReference type="ARBA" id="ARBA00022741"/>
    </source>
</evidence>
<dbReference type="CDD" id="cd10787">
    <property type="entry name" value="LamB_YcsF_like"/>
    <property type="match status" value="1"/>
</dbReference>
<dbReference type="NCBIfam" id="NF003814">
    <property type="entry name" value="PRK05406.1-3"/>
    <property type="match status" value="1"/>
</dbReference>
<dbReference type="InterPro" id="IPR005501">
    <property type="entry name" value="LamB/YcsF/PxpA-like"/>
</dbReference>